<dbReference type="PROSITE" id="PS51011">
    <property type="entry name" value="ARID"/>
    <property type="match status" value="1"/>
</dbReference>
<dbReference type="Pfam" id="PF01388">
    <property type="entry name" value="ARID"/>
    <property type="match status" value="1"/>
</dbReference>
<feature type="compositionally biased region" description="Basic and acidic residues" evidence="1">
    <location>
        <begin position="291"/>
        <end position="309"/>
    </location>
</feature>
<keyword evidence="4" id="KW-1185">Reference proteome</keyword>
<gene>
    <name evidence="3" type="ORF">GBAR_LOCUS31029</name>
</gene>
<feature type="compositionally biased region" description="Polar residues" evidence="1">
    <location>
        <begin position="88"/>
        <end position="97"/>
    </location>
</feature>
<proteinExistence type="predicted"/>
<dbReference type="GO" id="GO:0035060">
    <property type="term" value="C:brahma complex"/>
    <property type="evidence" value="ECO:0007669"/>
    <property type="project" value="InterPro"/>
</dbReference>
<protein>
    <submittedName>
        <fullName evidence="3">AT-rich interactive domain-containing protein 3A</fullName>
    </submittedName>
</protein>
<organism evidence="3 4">
    <name type="scientific">Geodia barretti</name>
    <name type="common">Barrett's horny sponge</name>
    <dbReference type="NCBI Taxonomy" id="519541"/>
    <lineage>
        <taxon>Eukaryota</taxon>
        <taxon>Metazoa</taxon>
        <taxon>Porifera</taxon>
        <taxon>Demospongiae</taxon>
        <taxon>Heteroscleromorpha</taxon>
        <taxon>Tetractinellida</taxon>
        <taxon>Astrophorina</taxon>
        <taxon>Geodiidae</taxon>
        <taxon>Geodia</taxon>
    </lineage>
</organism>
<feature type="region of interest" description="Disordered" evidence="1">
    <location>
        <begin position="286"/>
        <end position="324"/>
    </location>
</feature>
<dbReference type="InterPro" id="IPR036431">
    <property type="entry name" value="ARID_dom_sf"/>
</dbReference>
<feature type="compositionally biased region" description="Polar residues" evidence="1">
    <location>
        <begin position="159"/>
        <end position="168"/>
    </location>
</feature>
<dbReference type="GO" id="GO:0006338">
    <property type="term" value="P:chromatin remodeling"/>
    <property type="evidence" value="ECO:0007669"/>
    <property type="project" value="InterPro"/>
</dbReference>
<dbReference type="GO" id="GO:0006357">
    <property type="term" value="P:regulation of transcription by RNA polymerase II"/>
    <property type="evidence" value="ECO:0007669"/>
    <property type="project" value="TreeGrafter"/>
</dbReference>
<name>A0AA35U038_GEOBA</name>
<evidence type="ECO:0000256" key="1">
    <source>
        <dbReference type="SAM" id="MobiDB-lite"/>
    </source>
</evidence>
<dbReference type="InterPro" id="IPR001606">
    <property type="entry name" value="ARID_dom"/>
</dbReference>
<dbReference type="GO" id="GO:0005654">
    <property type="term" value="C:nucleoplasm"/>
    <property type="evidence" value="ECO:0007669"/>
    <property type="project" value="TreeGrafter"/>
</dbReference>
<dbReference type="Gene3D" id="1.10.150.60">
    <property type="entry name" value="ARID DNA-binding domain"/>
    <property type="match status" value="1"/>
</dbReference>
<dbReference type="PANTHER" id="PTHR12656:SF5">
    <property type="entry name" value="TRITHORAX GROUP PROTEIN OSA"/>
    <property type="match status" value="1"/>
</dbReference>
<dbReference type="GO" id="GO:0003677">
    <property type="term" value="F:DNA binding"/>
    <property type="evidence" value="ECO:0007669"/>
    <property type="project" value="InterPro"/>
</dbReference>
<dbReference type="SUPFAM" id="SSF46774">
    <property type="entry name" value="ARID-like"/>
    <property type="match status" value="1"/>
</dbReference>
<evidence type="ECO:0000313" key="4">
    <source>
        <dbReference type="Proteomes" id="UP001174909"/>
    </source>
</evidence>
<feature type="domain" description="ARID" evidence="2">
    <location>
        <begin position="361"/>
        <end position="426"/>
    </location>
</feature>
<dbReference type="GO" id="GO:0045893">
    <property type="term" value="P:positive regulation of DNA-templated transcription"/>
    <property type="evidence" value="ECO:0007669"/>
    <property type="project" value="TreeGrafter"/>
</dbReference>
<feature type="compositionally biased region" description="Polar residues" evidence="1">
    <location>
        <begin position="310"/>
        <end position="324"/>
    </location>
</feature>
<dbReference type="GO" id="GO:0031491">
    <property type="term" value="F:nucleosome binding"/>
    <property type="evidence" value="ECO:0007669"/>
    <property type="project" value="TreeGrafter"/>
</dbReference>
<reference evidence="3" key="1">
    <citation type="submission" date="2023-03" db="EMBL/GenBank/DDBJ databases">
        <authorList>
            <person name="Steffen K."/>
            <person name="Cardenas P."/>
        </authorList>
    </citation>
    <scope>NUCLEOTIDE SEQUENCE</scope>
</reference>
<dbReference type="Proteomes" id="UP001174909">
    <property type="component" value="Unassembled WGS sequence"/>
</dbReference>
<dbReference type="GO" id="GO:0016514">
    <property type="term" value="C:SWI/SNF complex"/>
    <property type="evidence" value="ECO:0007669"/>
    <property type="project" value="InterPro"/>
</dbReference>
<feature type="compositionally biased region" description="Polar residues" evidence="1">
    <location>
        <begin position="119"/>
        <end position="133"/>
    </location>
</feature>
<dbReference type="PANTHER" id="PTHR12656">
    <property type="entry name" value="BRG-1 ASSOCIATED FACTOR 250 BAF250"/>
    <property type="match status" value="1"/>
</dbReference>
<comment type="caution">
    <text evidence="3">The sequence shown here is derived from an EMBL/GenBank/DDBJ whole genome shotgun (WGS) entry which is preliminary data.</text>
</comment>
<dbReference type="AlphaFoldDB" id="A0AA35U038"/>
<dbReference type="EMBL" id="CASHTH010004411">
    <property type="protein sequence ID" value="CAI8056959.1"/>
    <property type="molecule type" value="Genomic_DNA"/>
</dbReference>
<feature type="compositionally biased region" description="Polar residues" evidence="1">
    <location>
        <begin position="182"/>
        <end position="206"/>
    </location>
</feature>
<accession>A0AA35U038</accession>
<evidence type="ECO:0000259" key="2">
    <source>
        <dbReference type="PROSITE" id="PS51011"/>
    </source>
</evidence>
<evidence type="ECO:0000313" key="3">
    <source>
        <dbReference type="EMBL" id="CAI8056959.1"/>
    </source>
</evidence>
<sequence>MMNMTGYPSPSYGTGVPYNAQYPYAARGYSGFAVPSYIDGFPDGGTGNSTLLPQPPSGWHSKPSSVGKGQEIPSGHSPQWSYRGADGYSSSTPNTPAQLAPGTPASCPQLDSAGHTVEQAANTQPSQLSQPTALSPRGPLDGELKKQPSVSSLRDALLSTPNSSSQPHYSAYSPQVPGGHSSPLTPSANFPHTPDASTPTGGSTIMSPHMQPHYDEKSDGNIPAEPELINSFAHNAAEEDGGPLRVSPYQVESILGIRNDKPIGANVDEVDSVDSQDRNAVMSPQLAVHGSESDCKTNVRHGSEKKSEANDVQPSSKVDSLPLSTHSDDCDILQESLSSPSLSPVDHNHPCIVSQYQFSDEEGRKEFLDALFSFLTMKGIGLLRIPTVSKAPLDLFKAYVAVQNLGGFINVSPFLQYLSVSQSYLS</sequence>
<dbReference type="InterPro" id="IPR021906">
    <property type="entry name" value="BAF250/Osa"/>
</dbReference>
<feature type="region of interest" description="Disordered" evidence="1">
    <location>
        <begin position="45"/>
        <end position="225"/>
    </location>
</feature>